<gene>
    <name evidence="1" type="ORF">NCCP691_32170</name>
</gene>
<name>A0ABQ4Q7S9_9BURK</name>
<keyword evidence="2" id="KW-1185">Reference proteome</keyword>
<organism evidence="1 2">
    <name type="scientific">Noviherbaspirillum aridicola</name>
    <dbReference type="NCBI Taxonomy" id="2849687"/>
    <lineage>
        <taxon>Bacteria</taxon>
        <taxon>Pseudomonadati</taxon>
        <taxon>Pseudomonadota</taxon>
        <taxon>Betaproteobacteria</taxon>
        <taxon>Burkholderiales</taxon>
        <taxon>Oxalobacteraceae</taxon>
        <taxon>Noviherbaspirillum</taxon>
    </lineage>
</organism>
<dbReference type="EMBL" id="BPMK01000015">
    <property type="protein sequence ID" value="GIZ53203.1"/>
    <property type="molecule type" value="Genomic_DNA"/>
</dbReference>
<reference evidence="1 2" key="1">
    <citation type="journal article" date="2022" name="Int. J. Syst. Evol. Microbiol.">
        <title>Noviherbaspirillum aridicola sp. nov., isolated from an arid soil in Pakistan.</title>
        <authorList>
            <person name="Khan I.U."/>
            <person name="Saqib M."/>
            <person name="Amin A."/>
            <person name="Hussain F."/>
            <person name="Li L."/>
            <person name="Liu Y.H."/>
            <person name="Fang B.Z."/>
            <person name="Ahmed I."/>
            <person name="Li W.J."/>
        </authorList>
    </citation>
    <scope>NUCLEOTIDE SEQUENCE [LARGE SCALE GENOMIC DNA]</scope>
    <source>
        <strain evidence="1 2">NCCP-691</strain>
    </source>
</reference>
<evidence type="ECO:0000313" key="1">
    <source>
        <dbReference type="EMBL" id="GIZ53203.1"/>
    </source>
</evidence>
<evidence type="ECO:0000313" key="2">
    <source>
        <dbReference type="Proteomes" id="UP000887222"/>
    </source>
</evidence>
<dbReference type="InterPro" id="IPR021332">
    <property type="entry name" value="DUF2944"/>
</dbReference>
<evidence type="ECO:0008006" key="3">
    <source>
        <dbReference type="Google" id="ProtNLM"/>
    </source>
</evidence>
<comment type="caution">
    <text evidence="1">The sequence shown here is derived from an EMBL/GenBank/DDBJ whole genome shotgun (WGS) entry which is preliminary data.</text>
</comment>
<accession>A0ABQ4Q7S9</accession>
<dbReference type="Pfam" id="PF11161">
    <property type="entry name" value="DUF2944"/>
    <property type="match status" value="1"/>
</dbReference>
<sequence>MDEIVRQAMAKWPNVPHCYGWLALDARGNWRMRDERAQALKLPGDRIGNAALLAFINRNYLHDERGRWYFQNGPQRVYVNLDAAPYIARTEPQQGFVLHTGEPLPPVDAAWMTEGGQLVLRAGDRIALVDDRDMAQCLPLLKLDGSAAADEDLLGWLEAGTRGLTLAVGDRVVAVERITTAELPARFGFVAAPQPDGQ</sequence>
<dbReference type="RefSeq" id="WP_220809629.1">
    <property type="nucleotide sequence ID" value="NZ_BPMK01000015.1"/>
</dbReference>
<proteinExistence type="predicted"/>
<protein>
    <recommendedName>
        <fullName evidence="3">DUF2946 family protein</fullName>
    </recommendedName>
</protein>
<dbReference type="Proteomes" id="UP000887222">
    <property type="component" value="Unassembled WGS sequence"/>
</dbReference>